<dbReference type="PROSITE" id="PS50893">
    <property type="entry name" value="ABC_TRANSPORTER_2"/>
    <property type="match status" value="2"/>
</dbReference>
<reference evidence="7" key="1">
    <citation type="journal article" date="2012" name="Nat. Genet.">
        <title>Lifestyle transitions in plant pathogenic Colletotrichum fungi deciphered by genome and transcriptome analyses.</title>
        <authorList>
            <person name="O'Connell R.J."/>
            <person name="Thon M.R."/>
            <person name="Hacquard S."/>
            <person name="Amyotte S.G."/>
            <person name="Kleemann J."/>
            <person name="Torres M.F."/>
            <person name="Damm U."/>
            <person name="Buiate E.A."/>
            <person name="Epstein L."/>
            <person name="Alkan N."/>
            <person name="Altmueller J."/>
            <person name="Alvarado-Balderrama L."/>
            <person name="Bauser C.A."/>
            <person name="Becker C."/>
            <person name="Birren B.W."/>
            <person name="Chen Z."/>
            <person name="Choi J."/>
            <person name="Crouch J.A."/>
            <person name="Duvick J.P."/>
            <person name="Farman M.A."/>
            <person name="Gan P."/>
            <person name="Heiman D."/>
            <person name="Henrissat B."/>
            <person name="Howard R.J."/>
            <person name="Kabbage M."/>
            <person name="Koch C."/>
            <person name="Kracher B."/>
            <person name="Kubo Y."/>
            <person name="Law A.D."/>
            <person name="Lebrun M.-H."/>
            <person name="Lee Y.-H."/>
            <person name="Miyara I."/>
            <person name="Moore N."/>
            <person name="Neumann U."/>
            <person name="Nordstroem K."/>
            <person name="Panaccione D.G."/>
            <person name="Panstruga R."/>
            <person name="Place M."/>
            <person name="Proctor R.H."/>
            <person name="Prusky D."/>
            <person name="Rech G."/>
            <person name="Reinhardt R."/>
            <person name="Rollins J.A."/>
            <person name="Rounsley S."/>
            <person name="Schardl C.L."/>
            <person name="Schwartz D.C."/>
            <person name="Shenoy N."/>
            <person name="Shirasu K."/>
            <person name="Sikhakolli U.R."/>
            <person name="Stueber K."/>
            <person name="Sukno S.A."/>
            <person name="Sweigard J.A."/>
            <person name="Takano Y."/>
            <person name="Takahara H."/>
            <person name="Trail F."/>
            <person name="van der Does H.C."/>
            <person name="Voll L.M."/>
            <person name="Will I."/>
            <person name="Young S."/>
            <person name="Zeng Q."/>
            <person name="Zhang J."/>
            <person name="Zhou S."/>
            <person name="Dickman M.B."/>
            <person name="Schulze-Lefert P."/>
            <person name="Ver Loren van Themaat E."/>
            <person name="Ma L.-J."/>
            <person name="Vaillancourt L.J."/>
        </authorList>
    </citation>
    <scope>NUCLEOTIDE SEQUENCE [LARGE SCALE GENOMIC DNA]</scope>
    <source>
        <strain evidence="7">M1.001 / M2 / FGSC 10212</strain>
    </source>
</reference>
<evidence type="ECO:0000259" key="5">
    <source>
        <dbReference type="PROSITE" id="PS50893"/>
    </source>
</evidence>
<dbReference type="FunFam" id="3.40.50.300:FF:000104">
    <property type="entry name" value="ATP-binding cassette sub-family F member 3"/>
    <property type="match status" value="1"/>
</dbReference>
<dbReference type="Pfam" id="PF12848">
    <property type="entry name" value="ABC_tran_Xtn"/>
    <property type="match status" value="1"/>
</dbReference>
<keyword evidence="2" id="KW-0547">Nucleotide-binding</keyword>
<dbReference type="GO" id="GO:0005524">
    <property type="term" value="F:ATP binding"/>
    <property type="evidence" value="ECO:0007669"/>
    <property type="project" value="UniProtKB-KW"/>
</dbReference>
<organism evidence="7">
    <name type="scientific">Colletotrichum graminicola (strain M1.001 / M2 / FGSC 10212)</name>
    <name type="common">Maize anthracnose fungus</name>
    <name type="synonym">Glomerella graminicola</name>
    <dbReference type="NCBI Taxonomy" id="645133"/>
    <lineage>
        <taxon>Eukaryota</taxon>
        <taxon>Fungi</taxon>
        <taxon>Dikarya</taxon>
        <taxon>Ascomycota</taxon>
        <taxon>Pezizomycotina</taxon>
        <taxon>Sordariomycetes</taxon>
        <taxon>Hypocreomycetidae</taxon>
        <taxon>Glomerellales</taxon>
        <taxon>Glomerellaceae</taxon>
        <taxon>Colletotrichum</taxon>
        <taxon>Colletotrichum graminicola species complex</taxon>
    </lineage>
</organism>
<dbReference type="GO" id="GO:0043335">
    <property type="term" value="P:protein unfolding"/>
    <property type="evidence" value="ECO:0007669"/>
    <property type="project" value="EnsemblFungi"/>
</dbReference>
<dbReference type="InterPro" id="IPR003439">
    <property type="entry name" value="ABC_transporter-like_ATP-bd"/>
</dbReference>
<dbReference type="PANTHER" id="PTHR19211:SF117">
    <property type="entry name" value="ATP-BINDING CASSETTE SUB-FAMILY F MEMBER 3"/>
    <property type="match status" value="1"/>
</dbReference>
<gene>
    <name evidence="6" type="ORF">GLRG_08785</name>
</gene>
<dbReference type="Proteomes" id="UP000008782">
    <property type="component" value="Unassembled WGS sequence"/>
</dbReference>
<dbReference type="SUPFAM" id="SSF52540">
    <property type="entry name" value="P-loop containing nucleoside triphosphate hydrolases"/>
    <property type="match status" value="2"/>
</dbReference>
<dbReference type="EMBL" id="GG697371">
    <property type="protein sequence ID" value="EFQ33506.1"/>
    <property type="molecule type" value="Genomic_DNA"/>
</dbReference>
<dbReference type="GO" id="GO:0022626">
    <property type="term" value="C:cytosolic ribosome"/>
    <property type="evidence" value="ECO:0007669"/>
    <property type="project" value="EnsemblFungi"/>
</dbReference>
<dbReference type="Pfam" id="PF00005">
    <property type="entry name" value="ABC_tran"/>
    <property type="match status" value="2"/>
</dbReference>
<dbReference type="RefSeq" id="XP_008097526.1">
    <property type="nucleotide sequence ID" value="XM_008099335.1"/>
</dbReference>
<protein>
    <submittedName>
        <fullName evidence="6">ABC transporter</fullName>
    </submittedName>
</protein>
<dbReference type="GO" id="GO:0006448">
    <property type="term" value="P:regulation of translational elongation"/>
    <property type="evidence" value="ECO:0007669"/>
    <property type="project" value="EnsemblFungi"/>
</dbReference>
<sequence>MDAEIRTVLPNIDPVLSEYSVGYLTHASTIYSDEEDQSGPSPIAEAAATVTELLLSASGKPDAKLQDRIEKLVEKWVEKYTEANGGMRSGPSAVKRLDETFQVSSQRNMSSTLAVSTGAVDLESANARKVESKVDRKKLEKAERKIAAKQQKKTFKTVEYEASRLLDEPESTQSYEEFYMAVNPLQIGGSGANKTKDIKLDNIDVSIGGQRIVTDTDLTLSYGHRYGLVGHNGVGKSTLLRALSRRELPIPPHITILHVEQELTGDDTPAIQAVLDADVWRKVLLKEQAEITQKLADIESQRTGLADTSADAARLDKEREAQDSRLGDIQGKLAEMESDKAESRAASILAGLGFSAERQQYPTKTFSGGWRMRLALARALFCEPDLLLLDEPSNMLDVPSIAFLSNYLQGYPSTVLVVSHDRAFLNEIATDIIHQHSQRLDYYRGANFESFYATREERKKTAKREYENQMAQRAHLQAFIDKFRYNAAKSSEAQSRIKKLEKMPVLEPPETEYSVHFKFPDVEKMTPPIIQMTGVTFGYSKDKILLRNVDLDVQLDSRIGIVGPNGAGKTTVLKLLIGKLSPTSGLISQNPRLRVGFFAQHHVDALDLTMSAVGFMAKEYPGRTDEEYRRQLGAFGITGTTGLQKMAVLSGGQKSRVAFACLALTNPHILVLDEPSNHLDIEAMDALASALKEFQGGVLMVSHDVTMLQTVCTSLWVCDGGTVEKFPGDVQAYKKRIASQADAAGVVKAH</sequence>
<dbReference type="eggNOG" id="KOG0062">
    <property type="taxonomic scope" value="Eukaryota"/>
</dbReference>
<dbReference type="GO" id="GO:0031369">
    <property type="term" value="F:translation initiation factor binding"/>
    <property type="evidence" value="ECO:0007669"/>
    <property type="project" value="EnsemblFungi"/>
</dbReference>
<accession>E3QRL8</accession>
<evidence type="ECO:0000256" key="2">
    <source>
        <dbReference type="ARBA" id="ARBA00022741"/>
    </source>
</evidence>
<dbReference type="InterPro" id="IPR003593">
    <property type="entry name" value="AAA+_ATPase"/>
</dbReference>
<evidence type="ECO:0000256" key="4">
    <source>
        <dbReference type="SAM" id="Coils"/>
    </source>
</evidence>
<dbReference type="SMART" id="SM00382">
    <property type="entry name" value="AAA"/>
    <property type="match status" value="2"/>
</dbReference>
<dbReference type="GeneID" id="24414150"/>
<dbReference type="CDD" id="cd03221">
    <property type="entry name" value="ABCF_EF-3"/>
    <property type="match status" value="2"/>
</dbReference>
<dbReference type="FunFam" id="3.40.50.300:FF:000882">
    <property type="entry name" value="Translation initiation regulator (Gcn20)"/>
    <property type="match status" value="1"/>
</dbReference>
<keyword evidence="4" id="KW-0175">Coiled coil</keyword>
<evidence type="ECO:0000313" key="7">
    <source>
        <dbReference type="Proteomes" id="UP000008782"/>
    </source>
</evidence>
<dbReference type="GO" id="GO:0071232">
    <property type="term" value="P:cellular response to histidine"/>
    <property type="evidence" value="ECO:0007669"/>
    <property type="project" value="EnsemblFungi"/>
</dbReference>
<dbReference type="PANTHER" id="PTHR19211">
    <property type="entry name" value="ATP-BINDING TRANSPORT PROTEIN-RELATED"/>
    <property type="match status" value="1"/>
</dbReference>
<dbReference type="InterPro" id="IPR050611">
    <property type="entry name" value="ABCF"/>
</dbReference>
<dbReference type="GO" id="GO:0042327">
    <property type="term" value="P:positive regulation of phosphorylation"/>
    <property type="evidence" value="ECO:0007669"/>
    <property type="project" value="EnsemblFungi"/>
</dbReference>
<dbReference type="InterPro" id="IPR017871">
    <property type="entry name" value="ABC_transporter-like_CS"/>
</dbReference>
<evidence type="ECO:0000313" key="6">
    <source>
        <dbReference type="EMBL" id="EFQ33506.1"/>
    </source>
</evidence>
<dbReference type="InterPro" id="IPR032781">
    <property type="entry name" value="ABC_tran_Xtn"/>
</dbReference>
<dbReference type="PROSITE" id="PS00211">
    <property type="entry name" value="ABC_TRANSPORTER_1"/>
    <property type="match status" value="2"/>
</dbReference>
<dbReference type="GO" id="GO:0043022">
    <property type="term" value="F:ribosome binding"/>
    <property type="evidence" value="ECO:0007669"/>
    <property type="project" value="EnsemblFungi"/>
</dbReference>
<dbReference type="AlphaFoldDB" id="E3QRL8"/>
<dbReference type="Gene3D" id="3.40.50.300">
    <property type="entry name" value="P-loop containing nucleotide triphosphate hydrolases"/>
    <property type="match status" value="2"/>
</dbReference>
<dbReference type="HOGENOM" id="CLU_000604_36_6_1"/>
<dbReference type="InterPro" id="IPR027417">
    <property type="entry name" value="P-loop_NTPase"/>
</dbReference>
<feature type="coiled-coil region" evidence="4">
    <location>
        <begin position="122"/>
        <end position="159"/>
    </location>
</feature>
<name>E3QRL8_COLGM</name>
<evidence type="ECO:0000256" key="1">
    <source>
        <dbReference type="ARBA" id="ARBA00022737"/>
    </source>
</evidence>
<keyword evidence="7" id="KW-1185">Reference proteome</keyword>
<dbReference type="GO" id="GO:0071264">
    <property type="term" value="P:positive regulation of translational initiation in response to starvation"/>
    <property type="evidence" value="ECO:0007669"/>
    <property type="project" value="EnsemblFungi"/>
</dbReference>
<keyword evidence="3" id="KW-0067">ATP-binding</keyword>
<dbReference type="VEuPathDB" id="FungiDB:GLRG_08785"/>
<keyword evidence="1" id="KW-0677">Repeat</keyword>
<dbReference type="OrthoDB" id="2110130at2759"/>
<feature type="domain" description="ABC transporter" evidence="5">
    <location>
        <begin position="530"/>
        <end position="745"/>
    </location>
</feature>
<dbReference type="STRING" id="645133.E3QRL8"/>
<evidence type="ECO:0000256" key="3">
    <source>
        <dbReference type="ARBA" id="ARBA00022840"/>
    </source>
</evidence>
<dbReference type="GO" id="GO:0016887">
    <property type="term" value="F:ATP hydrolysis activity"/>
    <property type="evidence" value="ECO:0007669"/>
    <property type="project" value="InterPro"/>
</dbReference>
<feature type="domain" description="ABC transporter" evidence="5">
    <location>
        <begin position="198"/>
        <end position="470"/>
    </location>
</feature>
<proteinExistence type="predicted"/>